<accession>A0A1N7PXE1</accession>
<dbReference type="Gene3D" id="3.10.105.10">
    <property type="entry name" value="Dipeptide-binding Protein, Domain 3"/>
    <property type="match status" value="1"/>
</dbReference>
<dbReference type="PROSITE" id="PS51257">
    <property type="entry name" value="PROKAR_LIPOPROTEIN"/>
    <property type="match status" value="1"/>
</dbReference>
<keyword evidence="2" id="KW-0813">Transport</keyword>
<feature type="domain" description="Solute-binding protein family 5" evidence="5">
    <location>
        <begin position="103"/>
        <end position="476"/>
    </location>
</feature>
<dbReference type="GO" id="GO:1904680">
    <property type="term" value="F:peptide transmembrane transporter activity"/>
    <property type="evidence" value="ECO:0007669"/>
    <property type="project" value="TreeGrafter"/>
</dbReference>
<dbReference type="Proteomes" id="UP000186156">
    <property type="component" value="Unassembled WGS sequence"/>
</dbReference>
<dbReference type="PANTHER" id="PTHR30290:SF9">
    <property type="entry name" value="OLIGOPEPTIDE-BINDING PROTEIN APPA"/>
    <property type="match status" value="1"/>
</dbReference>
<dbReference type="STRING" id="252246.SAMN05421799_1251"/>
<organism evidence="6 7">
    <name type="scientific">Alicyclobacillus vulcanalis</name>
    <dbReference type="NCBI Taxonomy" id="252246"/>
    <lineage>
        <taxon>Bacteria</taxon>
        <taxon>Bacillati</taxon>
        <taxon>Bacillota</taxon>
        <taxon>Bacilli</taxon>
        <taxon>Bacillales</taxon>
        <taxon>Alicyclobacillaceae</taxon>
        <taxon>Alicyclobacillus</taxon>
    </lineage>
</organism>
<dbReference type="RefSeq" id="WP_084182644.1">
    <property type="nucleotide sequence ID" value="NZ_FTOO01000025.1"/>
</dbReference>
<keyword evidence="7" id="KW-1185">Reference proteome</keyword>
<evidence type="ECO:0000256" key="3">
    <source>
        <dbReference type="ARBA" id="ARBA00022729"/>
    </source>
</evidence>
<feature type="signal peptide" evidence="4">
    <location>
        <begin position="1"/>
        <end position="27"/>
    </location>
</feature>
<protein>
    <submittedName>
        <fullName evidence="6">Peptide/nickel transport system substrate-binding protein</fullName>
    </submittedName>
</protein>
<dbReference type="InterPro" id="IPR030678">
    <property type="entry name" value="Peptide/Ni-bd"/>
</dbReference>
<sequence length="568" mass="63262">MRRSKLWLSGVSATLVLGVAGCGTASAVHQPSGQVNAPGQGTPAAAVGSAQDTLTVITSPKGNFADNFNPFDPSTNDGTYGNIYETLFYFDNLTGKTWDLLGTSYHFANGGKTLLVQLRTNAKWTDGTPFTSKDVVFTFDELKKYPDADTNIVWSVLSSVKAISKYEVEFDFKTVDIPFAQQYVLGGTYIVPEHEWSSLGDPTKVKITWQKAIGTGPLKLISFSPQQYTFEANRLYYLGAPKVKYVRYPAYTSNQAADLALASGQVDWSGIDIPDIQKTFVAADPAHHHYDFPPGGVVELYPNFNNPLLANLAVRQAINLAINRKAIQQIGETNYSVLPVPTSLIPSQMSWLDPHLPSQDRQFTVNYQKAIQILERAGFRRNSQGIFEKDGKELSFNLLTVSGWSDWDEDALLIKQELQPIGININVVQQQFNAYYNSINPGVGIKPNYDLALSWTNEGPTPYTIYFDMLDSKGNWNIEQYRNPQVDQALATFASTTNLEVQKQALYKVERIAAEDLPVIPVFDGELWYEYNDAHFTGWPTKNNMWINPAPYTFQAAAIIIDHLKPVS</sequence>
<dbReference type="EMBL" id="FTOO01000025">
    <property type="protein sequence ID" value="SIT15240.1"/>
    <property type="molecule type" value="Genomic_DNA"/>
</dbReference>
<evidence type="ECO:0000259" key="5">
    <source>
        <dbReference type="Pfam" id="PF00496"/>
    </source>
</evidence>
<dbReference type="AlphaFoldDB" id="A0A1N7PXE1"/>
<dbReference type="Pfam" id="PF00496">
    <property type="entry name" value="SBP_bac_5"/>
    <property type="match status" value="1"/>
</dbReference>
<dbReference type="GO" id="GO:0043190">
    <property type="term" value="C:ATP-binding cassette (ABC) transporter complex"/>
    <property type="evidence" value="ECO:0007669"/>
    <property type="project" value="InterPro"/>
</dbReference>
<dbReference type="PANTHER" id="PTHR30290">
    <property type="entry name" value="PERIPLASMIC BINDING COMPONENT OF ABC TRANSPORTER"/>
    <property type="match status" value="1"/>
</dbReference>
<dbReference type="SUPFAM" id="SSF53850">
    <property type="entry name" value="Periplasmic binding protein-like II"/>
    <property type="match status" value="1"/>
</dbReference>
<dbReference type="GO" id="GO:0042597">
    <property type="term" value="C:periplasmic space"/>
    <property type="evidence" value="ECO:0007669"/>
    <property type="project" value="UniProtKB-ARBA"/>
</dbReference>
<name>A0A1N7PXE1_9BACL</name>
<evidence type="ECO:0000313" key="7">
    <source>
        <dbReference type="Proteomes" id="UP000186156"/>
    </source>
</evidence>
<feature type="chain" id="PRO_5013292304" evidence="4">
    <location>
        <begin position="28"/>
        <end position="568"/>
    </location>
</feature>
<reference evidence="7" key="1">
    <citation type="submission" date="2017-01" db="EMBL/GenBank/DDBJ databases">
        <authorList>
            <person name="Varghese N."/>
            <person name="Submissions S."/>
        </authorList>
    </citation>
    <scope>NUCLEOTIDE SEQUENCE [LARGE SCALE GENOMIC DNA]</scope>
    <source>
        <strain evidence="7">DSM 16176</strain>
    </source>
</reference>
<dbReference type="GO" id="GO:0015833">
    <property type="term" value="P:peptide transport"/>
    <property type="evidence" value="ECO:0007669"/>
    <property type="project" value="TreeGrafter"/>
</dbReference>
<evidence type="ECO:0000256" key="2">
    <source>
        <dbReference type="ARBA" id="ARBA00022448"/>
    </source>
</evidence>
<dbReference type="Gene3D" id="3.40.190.10">
    <property type="entry name" value="Periplasmic binding protein-like II"/>
    <property type="match status" value="1"/>
</dbReference>
<evidence type="ECO:0000313" key="6">
    <source>
        <dbReference type="EMBL" id="SIT15240.1"/>
    </source>
</evidence>
<dbReference type="Gene3D" id="3.90.76.10">
    <property type="entry name" value="Dipeptide-binding Protein, Domain 1"/>
    <property type="match status" value="1"/>
</dbReference>
<dbReference type="InterPro" id="IPR000914">
    <property type="entry name" value="SBP_5_dom"/>
</dbReference>
<proteinExistence type="inferred from homology"/>
<gene>
    <name evidence="6" type="ORF">SAMN05421799_1251</name>
</gene>
<dbReference type="InterPro" id="IPR039424">
    <property type="entry name" value="SBP_5"/>
</dbReference>
<comment type="similarity">
    <text evidence="1">Belongs to the bacterial solute-binding protein 5 family.</text>
</comment>
<evidence type="ECO:0000256" key="1">
    <source>
        <dbReference type="ARBA" id="ARBA00005695"/>
    </source>
</evidence>
<evidence type="ECO:0000256" key="4">
    <source>
        <dbReference type="SAM" id="SignalP"/>
    </source>
</evidence>
<keyword evidence="3 4" id="KW-0732">Signal</keyword>
<dbReference type="CDD" id="cd08509">
    <property type="entry name" value="PBP2_TmCBP_oligosaccharides_like"/>
    <property type="match status" value="1"/>
</dbReference>
<dbReference type="OrthoDB" id="48318at2"/>
<dbReference type="PIRSF" id="PIRSF002741">
    <property type="entry name" value="MppA"/>
    <property type="match status" value="1"/>
</dbReference>